<dbReference type="PANTHER" id="PTHR47495">
    <property type="entry name" value="ALDEHYDE DEHYDROGENASE"/>
    <property type="match status" value="1"/>
</dbReference>
<dbReference type="eggNOG" id="COG1529">
    <property type="taxonomic scope" value="Bacteria"/>
</dbReference>
<dbReference type="InterPro" id="IPR052516">
    <property type="entry name" value="N-heterocyclic_Hydroxylase"/>
</dbReference>
<protein>
    <submittedName>
        <fullName evidence="2">Aldehyde oxidase and xanthine dehydrogenase molybdopterin binding</fullName>
    </submittedName>
</protein>
<proteinExistence type="predicted"/>
<evidence type="ECO:0000313" key="3">
    <source>
        <dbReference type="Proteomes" id="UP000007013"/>
    </source>
</evidence>
<dbReference type="SUPFAM" id="SSF54665">
    <property type="entry name" value="CO dehydrogenase molybdoprotein N-domain-like"/>
    <property type="match status" value="1"/>
</dbReference>
<dbReference type="GO" id="GO:0016491">
    <property type="term" value="F:oxidoreductase activity"/>
    <property type="evidence" value="ECO:0007669"/>
    <property type="project" value="InterPro"/>
</dbReference>
<dbReference type="Gene3D" id="3.90.1170.50">
    <property type="entry name" value="Aldehyde oxidase/xanthine dehydrogenase, a/b hammerhead"/>
    <property type="match status" value="1"/>
</dbReference>
<gene>
    <name evidence="2" type="ordered locus">Oter_2802</name>
</gene>
<dbReference type="InterPro" id="IPR046867">
    <property type="entry name" value="AldOxase/xan_DH_MoCoBD2"/>
</dbReference>
<evidence type="ECO:0000313" key="2">
    <source>
        <dbReference type="EMBL" id="ACB76083.1"/>
    </source>
</evidence>
<dbReference type="KEGG" id="ote:Oter_2802"/>
<dbReference type="RefSeq" id="WP_012375618.1">
    <property type="nucleotide sequence ID" value="NC_010571.1"/>
</dbReference>
<dbReference type="OrthoDB" id="9767994at2"/>
<dbReference type="Pfam" id="PF02738">
    <property type="entry name" value="MoCoBD_1"/>
    <property type="match status" value="1"/>
</dbReference>
<dbReference type="PIRSF" id="PIRSF036389">
    <property type="entry name" value="IOR_B"/>
    <property type="match status" value="1"/>
</dbReference>
<dbReference type="Pfam" id="PF20256">
    <property type="entry name" value="MoCoBD_2"/>
    <property type="match status" value="2"/>
</dbReference>
<dbReference type="HOGENOM" id="CLU_013917_0_1_0"/>
<dbReference type="PROSITE" id="PS51318">
    <property type="entry name" value="TAT"/>
    <property type="match status" value="1"/>
</dbReference>
<dbReference type="InterPro" id="IPR000674">
    <property type="entry name" value="Ald_Oxase/Xan_DH_a/b"/>
</dbReference>
<feature type="domain" description="Aldehyde oxidase/xanthine dehydrogenase a/b hammerhead" evidence="1">
    <location>
        <begin position="221"/>
        <end position="308"/>
    </location>
</feature>
<dbReference type="SMART" id="SM01008">
    <property type="entry name" value="Ald_Xan_dh_C"/>
    <property type="match status" value="1"/>
</dbReference>
<dbReference type="AlphaFoldDB" id="B1ZW69"/>
<dbReference type="PANTHER" id="PTHR47495:SF2">
    <property type="entry name" value="ALDEHYDE DEHYDROGENASE"/>
    <property type="match status" value="1"/>
</dbReference>
<dbReference type="InterPro" id="IPR008274">
    <property type="entry name" value="AldOxase/xan_DH_MoCoBD1"/>
</dbReference>
<dbReference type="Proteomes" id="UP000007013">
    <property type="component" value="Chromosome"/>
</dbReference>
<dbReference type="InterPro" id="IPR012368">
    <property type="entry name" value="OxRdtase_Mopterin-bd_su_IorB"/>
</dbReference>
<accession>B1ZW69</accession>
<dbReference type="InterPro" id="IPR006311">
    <property type="entry name" value="TAT_signal"/>
</dbReference>
<dbReference type="SUPFAM" id="SSF56003">
    <property type="entry name" value="Molybdenum cofactor-binding domain"/>
    <property type="match status" value="2"/>
</dbReference>
<dbReference type="InterPro" id="IPR036856">
    <property type="entry name" value="Ald_Oxase/Xan_DH_a/b_sf"/>
</dbReference>
<name>B1ZW69_OPITP</name>
<dbReference type="STRING" id="452637.Oter_2802"/>
<evidence type="ECO:0000259" key="1">
    <source>
        <dbReference type="SMART" id="SM01008"/>
    </source>
</evidence>
<sequence>MNAPATLSRPIDRRSFLKMSSLAGGGLMLAFYFRGVTDLLAADPIVNASKDIPAGDFIPGAYIRISPTGAVTLISKNPECGQGIKTSLPMVVAEELEVDWKDVSIEQADLTPAYAKPWYGAGGSTSTPNHYDLFRRAGATARAMLITAAAQTWSVPESECYAQQSAVHHRATSRKLTYGELVAKAALLPVPDEKSVPLKNPADFRLLGKRITGVDNHKIVTGQPLFGIDTKLPGMLYAVYEKCPVFGGKPANANLDRIKSLPGVRDAFIIEGTDNVNGLMPGVAIVATSTWAAFSARQKLRVTWNEGKTATESWADWTAKAEEAAKQPGTMQLRKDGDVAAALKSAAHVVAASYRYPFISHANLEPQNCVAWFKDGGFELWSPTQNPGSGQQLISKTLGVPEEKILVHVTRIGGGFGRRLTSDFMVEAAAIAQRVNAPVKLQWTREDDLRHDAFRPGGYHFLKAGVDGAGNVVAWHNHFVTFGNTKDRPGSGGSLNGDEFPGRWVPNFHSEQTVFETGLPMGPWRAPGSCVFAWVMHSFIDELAHAAGRDPVEFRLALLGDKDVVPGTGERGQPYNAARMKAVVKLVAEKAGWGKKLPRGQGQGIAFHFSHRGYVAQVADVTVSQDGTLKVDKVVCVCDVGAQIVNLSGAENQVEGSIVDGLGAAMFQELDFERGRIVQSNFADYPMIRMPDTPTKIECHFLRTDYPTTGLGEPALPPLAPAVCNAIFAATGKRIREFPLNKTDLSWS</sequence>
<dbReference type="EMBL" id="CP001032">
    <property type="protein sequence ID" value="ACB76083.1"/>
    <property type="molecule type" value="Genomic_DNA"/>
</dbReference>
<dbReference type="InterPro" id="IPR037165">
    <property type="entry name" value="AldOxase/xan_DH_Mopterin-bd_sf"/>
</dbReference>
<organism evidence="2 3">
    <name type="scientific">Opitutus terrae (strain DSM 11246 / JCM 15787 / PB90-1)</name>
    <dbReference type="NCBI Taxonomy" id="452637"/>
    <lineage>
        <taxon>Bacteria</taxon>
        <taxon>Pseudomonadati</taxon>
        <taxon>Verrucomicrobiota</taxon>
        <taxon>Opitutia</taxon>
        <taxon>Opitutales</taxon>
        <taxon>Opitutaceae</taxon>
        <taxon>Opitutus</taxon>
    </lineage>
</organism>
<keyword evidence="3" id="KW-1185">Reference proteome</keyword>
<reference evidence="2 3" key="1">
    <citation type="journal article" date="2011" name="J. Bacteriol.">
        <title>Genome sequence of the verrucomicrobium Opitutus terrae PB90-1, an abundant inhabitant of rice paddy soil ecosystems.</title>
        <authorList>
            <person name="van Passel M.W."/>
            <person name="Kant R."/>
            <person name="Palva A."/>
            <person name="Copeland A."/>
            <person name="Lucas S."/>
            <person name="Lapidus A."/>
            <person name="Glavina del Rio T."/>
            <person name="Pitluck S."/>
            <person name="Goltsman E."/>
            <person name="Clum A."/>
            <person name="Sun H."/>
            <person name="Schmutz J."/>
            <person name="Larimer F.W."/>
            <person name="Land M.L."/>
            <person name="Hauser L."/>
            <person name="Kyrpides N."/>
            <person name="Mikhailova N."/>
            <person name="Richardson P.P."/>
            <person name="Janssen P.H."/>
            <person name="de Vos W.M."/>
            <person name="Smidt H."/>
        </authorList>
    </citation>
    <scope>NUCLEOTIDE SEQUENCE [LARGE SCALE GENOMIC DNA]</scope>
    <source>
        <strain evidence="3">DSM 11246 / JCM 15787 / PB90-1</strain>
    </source>
</reference>
<dbReference type="Gene3D" id="3.30.365.10">
    <property type="entry name" value="Aldehyde oxidase/xanthine dehydrogenase, molybdopterin binding domain"/>
    <property type="match status" value="4"/>
</dbReference>